<dbReference type="Gene3D" id="1.25.40.10">
    <property type="entry name" value="Tetratricopeptide repeat domain"/>
    <property type="match status" value="3"/>
</dbReference>
<evidence type="ECO:0000313" key="3">
    <source>
        <dbReference type="EMBL" id="CAH9079694.1"/>
    </source>
</evidence>
<dbReference type="Pfam" id="PF13041">
    <property type="entry name" value="PPR_2"/>
    <property type="match status" value="2"/>
</dbReference>
<dbReference type="EMBL" id="CAMAPF010000033">
    <property type="protein sequence ID" value="CAH9079694.1"/>
    <property type="molecule type" value="Genomic_DNA"/>
</dbReference>
<proteinExistence type="predicted"/>
<name>A0AAV0CLY1_9ASTE</name>
<accession>A0AAV0CLY1</accession>
<reference evidence="3" key="1">
    <citation type="submission" date="2022-07" db="EMBL/GenBank/DDBJ databases">
        <authorList>
            <person name="Macas J."/>
            <person name="Novak P."/>
            <person name="Neumann P."/>
        </authorList>
    </citation>
    <scope>NUCLEOTIDE SEQUENCE</scope>
</reference>
<dbReference type="InterPro" id="IPR002885">
    <property type="entry name" value="PPR_rpt"/>
</dbReference>
<comment type="caution">
    <text evidence="3">The sequence shown here is derived from an EMBL/GenBank/DDBJ whole genome shotgun (WGS) entry which is preliminary data.</text>
</comment>
<dbReference type="NCBIfam" id="TIGR00756">
    <property type="entry name" value="PPR"/>
    <property type="match status" value="3"/>
</dbReference>
<evidence type="ECO:0000256" key="2">
    <source>
        <dbReference type="PROSITE-ProRule" id="PRU00708"/>
    </source>
</evidence>
<dbReference type="InterPro" id="IPR046960">
    <property type="entry name" value="PPR_At4g14850-like_plant"/>
</dbReference>
<protein>
    <recommendedName>
        <fullName evidence="5">Pentatricopeptide repeat-containing protein</fullName>
    </recommendedName>
</protein>
<dbReference type="InterPro" id="IPR011990">
    <property type="entry name" value="TPR-like_helical_dom_sf"/>
</dbReference>
<dbReference type="Proteomes" id="UP001152523">
    <property type="component" value="Unassembled WGS sequence"/>
</dbReference>
<keyword evidence="1" id="KW-0677">Repeat</keyword>
<dbReference type="Pfam" id="PF01535">
    <property type="entry name" value="PPR"/>
    <property type="match status" value="2"/>
</dbReference>
<dbReference type="GO" id="GO:0009451">
    <property type="term" value="P:RNA modification"/>
    <property type="evidence" value="ECO:0007669"/>
    <property type="project" value="InterPro"/>
</dbReference>
<feature type="repeat" description="PPR" evidence="2">
    <location>
        <begin position="287"/>
        <end position="321"/>
    </location>
</feature>
<dbReference type="PROSITE" id="PS51375">
    <property type="entry name" value="PPR"/>
    <property type="match status" value="2"/>
</dbReference>
<dbReference type="PANTHER" id="PTHR47926">
    <property type="entry name" value="PENTATRICOPEPTIDE REPEAT-CONTAINING PROTEIN"/>
    <property type="match status" value="1"/>
</dbReference>
<gene>
    <name evidence="3" type="ORF">CEPIT_LOCUS7012</name>
</gene>
<evidence type="ECO:0000256" key="1">
    <source>
        <dbReference type="ARBA" id="ARBA00022737"/>
    </source>
</evidence>
<sequence>MQSSPQNLLLLLQHFLSHVKQVKQIHCHLTTAAHLRCTTEWANTLLYNTLIRAYLGFAQPTTTLILFTHMLAHQAPPNSHTFPSLTKAVSLLQTNWTPLLSRPLHAQALKRGASSDPFVQTSFLGMYSLLGELGSACKVFDEVPEPCVVAYNAMLDACGKNGNMGLAVITFSTMQERDICSWTSMINGYAINECFEEAVKFFKKMMSHDDVIAGSLKPNEATFVIVLSSCASIDNTSTLYQGKQVHGYMVKNVELSKFMATALISFYGRLGCLNYAKKVFDSLKVKEVCTWNAMISAFAMNSRDEQALDTYETMKSKGTKPNEVTLVAVLSACAHAKLVEFGLEVFDAMSGELKVEPKMEHYGCIVDLLGRAGLVKEAYEFVKRMPFEADASVLGALLGACKVHGQVEMGNEVGKLLLNLQPKKCARYVLLSSIYAGAERWDHAAALRREMVDARIEKVPAYSVIH</sequence>
<keyword evidence="4" id="KW-1185">Reference proteome</keyword>
<organism evidence="3 4">
    <name type="scientific">Cuscuta epithymum</name>
    <dbReference type="NCBI Taxonomy" id="186058"/>
    <lineage>
        <taxon>Eukaryota</taxon>
        <taxon>Viridiplantae</taxon>
        <taxon>Streptophyta</taxon>
        <taxon>Embryophyta</taxon>
        <taxon>Tracheophyta</taxon>
        <taxon>Spermatophyta</taxon>
        <taxon>Magnoliopsida</taxon>
        <taxon>eudicotyledons</taxon>
        <taxon>Gunneridae</taxon>
        <taxon>Pentapetalae</taxon>
        <taxon>asterids</taxon>
        <taxon>lamiids</taxon>
        <taxon>Solanales</taxon>
        <taxon>Convolvulaceae</taxon>
        <taxon>Cuscuteae</taxon>
        <taxon>Cuscuta</taxon>
        <taxon>Cuscuta subgen. Cuscuta</taxon>
    </lineage>
</organism>
<dbReference type="GO" id="GO:0003723">
    <property type="term" value="F:RNA binding"/>
    <property type="evidence" value="ECO:0007669"/>
    <property type="project" value="InterPro"/>
</dbReference>
<dbReference type="Pfam" id="PF20431">
    <property type="entry name" value="E_motif"/>
    <property type="match status" value="1"/>
</dbReference>
<dbReference type="AlphaFoldDB" id="A0AAV0CLY1"/>
<evidence type="ECO:0008006" key="5">
    <source>
        <dbReference type="Google" id="ProtNLM"/>
    </source>
</evidence>
<dbReference type="InterPro" id="IPR046848">
    <property type="entry name" value="E_motif"/>
</dbReference>
<evidence type="ECO:0000313" key="4">
    <source>
        <dbReference type="Proteomes" id="UP001152523"/>
    </source>
</evidence>
<dbReference type="PANTHER" id="PTHR47926:SF348">
    <property type="entry name" value="PENTATRICOPEPTIDE REPEAT-CONTAINING PROTEIN"/>
    <property type="match status" value="1"/>
</dbReference>
<feature type="repeat" description="PPR" evidence="2">
    <location>
        <begin position="178"/>
        <end position="212"/>
    </location>
</feature>
<dbReference type="FunFam" id="1.25.40.10:FF:000090">
    <property type="entry name" value="Pentatricopeptide repeat-containing protein, chloroplastic"/>
    <property type="match status" value="1"/>
</dbReference>